<evidence type="ECO:0000313" key="3">
    <source>
        <dbReference type="Proteomes" id="UP000053263"/>
    </source>
</evidence>
<feature type="coiled-coil region" evidence="1">
    <location>
        <begin position="4"/>
        <end position="31"/>
    </location>
</feature>
<evidence type="ECO:0000313" key="2">
    <source>
        <dbReference type="EMBL" id="KII84620.1"/>
    </source>
</evidence>
<reference evidence="2 3" key="1">
    <citation type="submission" date="2014-06" db="EMBL/GenBank/DDBJ databases">
        <title>Evolutionary Origins and Diversification of the Mycorrhizal Mutualists.</title>
        <authorList>
            <consortium name="DOE Joint Genome Institute"/>
            <consortium name="Mycorrhizal Genomics Consortium"/>
            <person name="Kohler A."/>
            <person name="Kuo A."/>
            <person name="Nagy L.G."/>
            <person name="Floudas D."/>
            <person name="Copeland A."/>
            <person name="Barry K.W."/>
            <person name="Cichocki N."/>
            <person name="Veneault-Fourrey C."/>
            <person name="LaButti K."/>
            <person name="Lindquist E.A."/>
            <person name="Lipzen A."/>
            <person name="Lundell T."/>
            <person name="Morin E."/>
            <person name="Murat C."/>
            <person name="Riley R."/>
            <person name="Ohm R."/>
            <person name="Sun H."/>
            <person name="Tunlid A."/>
            <person name="Henrissat B."/>
            <person name="Grigoriev I.V."/>
            <person name="Hibbett D.S."/>
            <person name="Martin F."/>
        </authorList>
    </citation>
    <scope>NUCLEOTIDE SEQUENCE [LARGE SCALE GENOMIC DNA]</scope>
    <source>
        <strain evidence="2 3">FD-325 SS-3</strain>
    </source>
</reference>
<dbReference type="PANTHER" id="PTHR15430">
    <property type="entry name" value="GLOMULIN"/>
    <property type="match status" value="1"/>
</dbReference>
<dbReference type="Pfam" id="PF08568">
    <property type="entry name" value="Kinetochor_Ybp2"/>
    <property type="match status" value="1"/>
</dbReference>
<dbReference type="PANTHER" id="PTHR15430:SF1">
    <property type="entry name" value="GLOMULIN"/>
    <property type="match status" value="1"/>
</dbReference>
<keyword evidence="3" id="KW-1185">Reference proteome</keyword>
<keyword evidence="1" id="KW-0175">Coiled coil</keyword>
<dbReference type="InterPro" id="IPR013877">
    <property type="entry name" value="YAP-bd/ALF4/Glomulin"/>
</dbReference>
<dbReference type="HOGENOM" id="CLU_486667_0_0_1"/>
<dbReference type="GO" id="GO:0005737">
    <property type="term" value="C:cytoplasm"/>
    <property type="evidence" value="ECO:0007669"/>
    <property type="project" value="TreeGrafter"/>
</dbReference>
<dbReference type="GO" id="GO:0055105">
    <property type="term" value="F:ubiquitin-protein transferase inhibitor activity"/>
    <property type="evidence" value="ECO:0007669"/>
    <property type="project" value="TreeGrafter"/>
</dbReference>
<dbReference type="EMBL" id="KN832570">
    <property type="protein sequence ID" value="KII84620.1"/>
    <property type="molecule type" value="Genomic_DNA"/>
</dbReference>
<name>A0A0C9SXU6_PLICR</name>
<protein>
    <submittedName>
        <fullName evidence="2">Uncharacterized protein</fullName>
    </submittedName>
</protein>
<dbReference type="InterPro" id="IPR019516">
    <property type="entry name" value="Glomulin/ALF4"/>
</dbReference>
<gene>
    <name evidence="2" type="ORF">PLICRDRAFT_354784</name>
</gene>
<dbReference type="AlphaFoldDB" id="A0A0C9SXU6"/>
<organism evidence="2 3">
    <name type="scientific">Plicaturopsis crispa FD-325 SS-3</name>
    <dbReference type="NCBI Taxonomy" id="944288"/>
    <lineage>
        <taxon>Eukaryota</taxon>
        <taxon>Fungi</taxon>
        <taxon>Dikarya</taxon>
        <taxon>Basidiomycota</taxon>
        <taxon>Agaricomycotina</taxon>
        <taxon>Agaricomycetes</taxon>
        <taxon>Agaricomycetidae</taxon>
        <taxon>Amylocorticiales</taxon>
        <taxon>Amylocorticiaceae</taxon>
        <taxon>Plicatura</taxon>
        <taxon>Plicaturopsis crispa</taxon>
    </lineage>
</organism>
<dbReference type="Proteomes" id="UP000053263">
    <property type="component" value="Unassembled WGS sequence"/>
</dbReference>
<sequence>MGECSNAREVMLAVQEAVERLESQLSSELDEDAENEADNTAVSPPEQLIRLVLLYAASIPRLKERGKKTPAETVNSLLYGLESAVGLASSYSTKSSGRDLISAVSQFISKSVAWVAAMTNTAHDQQHYVTLERSLRNLLDRTITSNARWIQSSIAQRTFETLMPRLVFRSAVKDGWEEASAALHAVADDEDSPPLSALILLAYDQESPLSQAQLTHLFPAILTSLRSNIGLDETLAVLLRTLVPSPRDTAAHSSNNLSPELLIPLIDMLDPLASAHSDPPTRHLCFRLLGLAINQLPPPARLDALRTLTSEDAAFPQMRVAGIGLVKDAVLGALAGQDESVFASPLLLQTFAPILLQPSPRDLFASAISAEEFIESESREPARLAEALSFYYVLLQRDTRNRTRVRDVDVLANVEANLLAPLRTALERWRTEMEGAPDTAAMTLASLEMGLERVASAVASFS</sequence>
<proteinExistence type="predicted"/>
<accession>A0A0C9SXU6</accession>
<dbReference type="OrthoDB" id="5396786at2759"/>
<evidence type="ECO:0000256" key="1">
    <source>
        <dbReference type="SAM" id="Coils"/>
    </source>
</evidence>